<feature type="compositionally biased region" description="Basic and acidic residues" evidence="1">
    <location>
        <begin position="162"/>
        <end position="178"/>
    </location>
</feature>
<organism evidence="3 4">
    <name type="scientific">Anopheles maculatus</name>
    <dbReference type="NCBI Taxonomy" id="74869"/>
    <lineage>
        <taxon>Eukaryota</taxon>
        <taxon>Metazoa</taxon>
        <taxon>Ecdysozoa</taxon>
        <taxon>Arthropoda</taxon>
        <taxon>Hexapoda</taxon>
        <taxon>Insecta</taxon>
        <taxon>Pterygota</taxon>
        <taxon>Neoptera</taxon>
        <taxon>Endopterygota</taxon>
        <taxon>Diptera</taxon>
        <taxon>Nematocera</taxon>
        <taxon>Culicoidea</taxon>
        <taxon>Culicidae</taxon>
        <taxon>Anophelinae</taxon>
        <taxon>Anopheles</taxon>
        <taxon>Anopheles maculatus group</taxon>
    </lineage>
</organism>
<dbReference type="AlphaFoldDB" id="A0A182TBG9"/>
<feature type="region of interest" description="Disordered" evidence="1">
    <location>
        <begin position="216"/>
        <end position="246"/>
    </location>
</feature>
<evidence type="ECO:0000256" key="2">
    <source>
        <dbReference type="SAM" id="SignalP"/>
    </source>
</evidence>
<reference evidence="4" key="1">
    <citation type="submission" date="2013-09" db="EMBL/GenBank/DDBJ databases">
        <title>The Genome Sequence of Anopheles maculatus species B.</title>
        <authorList>
            <consortium name="The Broad Institute Genomics Platform"/>
            <person name="Neafsey D.E."/>
            <person name="Besansky N."/>
            <person name="Howell P."/>
            <person name="Walton C."/>
            <person name="Young S.K."/>
            <person name="Zeng Q."/>
            <person name="Gargeya S."/>
            <person name="Fitzgerald M."/>
            <person name="Haas B."/>
            <person name="Abouelleil A."/>
            <person name="Allen A.W."/>
            <person name="Alvarado L."/>
            <person name="Arachchi H.M."/>
            <person name="Berlin A.M."/>
            <person name="Chapman S.B."/>
            <person name="Gainer-Dewar J."/>
            <person name="Goldberg J."/>
            <person name="Griggs A."/>
            <person name="Gujja S."/>
            <person name="Hansen M."/>
            <person name="Howarth C."/>
            <person name="Imamovic A."/>
            <person name="Ireland A."/>
            <person name="Larimer J."/>
            <person name="McCowan C."/>
            <person name="Murphy C."/>
            <person name="Pearson M."/>
            <person name="Poon T.W."/>
            <person name="Priest M."/>
            <person name="Roberts A."/>
            <person name="Saif S."/>
            <person name="Shea T."/>
            <person name="Sisk P."/>
            <person name="Sykes S."/>
            <person name="Wortman J."/>
            <person name="Nusbaum C."/>
            <person name="Birren B."/>
        </authorList>
    </citation>
    <scope>NUCLEOTIDE SEQUENCE [LARGE SCALE GENOMIC DNA]</scope>
    <source>
        <strain evidence="4">maculatus3</strain>
    </source>
</reference>
<keyword evidence="4" id="KW-1185">Reference proteome</keyword>
<name>A0A182TBG9_9DIPT</name>
<proteinExistence type="predicted"/>
<evidence type="ECO:0000313" key="3">
    <source>
        <dbReference type="EnsemblMetazoa" id="AMAM023486-PA"/>
    </source>
</evidence>
<feature type="compositionally biased region" description="Basic and acidic residues" evidence="1">
    <location>
        <begin position="236"/>
        <end position="246"/>
    </location>
</feature>
<feature type="signal peptide" evidence="2">
    <location>
        <begin position="1"/>
        <end position="21"/>
    </location>
</feature>
<dbReference type="VEuPathDB" id="VectorBase:AMAM023486"/>
<accession>A0A182TBG9</accession>
<evidence type="ECO:0000313" key="4">
    <source>
        <dbReference type="Proteomes" id="UP000075901"/>
    </source>
</evidence>
<dbReference type="EnsemblMetazoa" id="AMAM023486-RA">
    <property type="protein sequence ID" value="AMAM023486-PA"/>
    <property type="gene ID" value="AMAM023486"/>
</dbReference>
<evidence type="ECO:0000256" key="1">
    <source>
        <dbReference type="SAM" id="MobiDB-lite"/>
    </source>
</evidence>
<feature type="compositionally biased region" description="Basic and acidic residues" evidence="1">
    <location>
        <begin position="185"/>
        <end position="196"/>
    </location>
</feature>
<feature type="region of interest" description="Disordered" evidence="1">
    <location>
        <begin position="158"/>
        <end position="204"/>
    </location>
</feature>
<protein>
    <submittedName>
        <fullName evidence="3">Uncharacterized protein</fullName>
    </submittedName>
</protein>
<dbReference type="Proteomes" id="UP000075901">
    <property type="component" value="Unassembled WGS sequence"/>
</dbReference>
<feature type="chain" id="PRO_5008136642" evidence="2">
    <location>
        <begin position="22"/>
        <end position="246"/>
    </location>
</feature>
<keyword evidence="2" id="KW-0732">Signal</keyword>
<reference evidence="3" key="2">
    <citation type="submission" date="2020-05" db="UniProtKB">
        <authorList>
            <consortium name="EnsemblMetazoa"/>
        </authorList>
    </citation>
    <scope>IDENTIFICATION</scope>
    <source>
        <strain evidence="3">maculatus3</strain>
    </source>
</reference>
<sequence>MKLAIVFTTTLIVIFLQLADCNKEPMYGAKASTPEHRAPPPNSYASKRVGISPTTPYCSNHYGSDESSEEHMTAVDHYMPKVHCKDGHCPEKRLPLSLCVQLPSDAHTKLSKNLLHQIVCSLMDPSKHHLASNSPYESHKKPCEYPKKPCACTKKPYTPPKEPCDKPKETYEPPHKVYEPTPKPCAEEKPSYEQPKKTYTPHLPCHPTYAPEVHPYEPTKKPYTPPHVPCKPTYAPEKESYEPPKK</sequence>